<evidence type="ECO:0000313" key="1">
    <source>
        <dbReference type="EMBL" id="PPQ35100.1"/>
    </source>
</evidence>
<gene>
    <name evidence="1" type="ORF">CCS01_08590</name>
</gene>
<organism evidence="1 2">
    <name type="scientific">Rhodopila globiformis</name>
    <name type="common">Rhodopseudomonas globiformis</name>
    <dbReference type="NCBI Taxonomy" id="1071"/>
    <lineage>
        <taxon>Bacteria</taxon>
        <taxon>Pseudomonadati</taxon>
        <taxon>Pseudomonadota</taxon>
        <taxon>Alphaproteobacteria</taxon>
        <taxon>Acetobacterales</taxon>
        <taxon>Acetobacteraceae</taxon>
        <taxon>Rhodopila</taxon>
    </lineage>
</organism>
<dbReference type="InterPro" id="IPR025543">
    <property type="entry name" value="Dodecin-like"/>
</dbReference>
<name>A0A2S6NJQ0_RHOGL</name>
<protein>
    <recommendedName>
        <fullName evidence="3">Dodecin domain-containing protein</fullName>
    </recommendedName>
</protein>
<dbReference type="InterPro" id="IPR036694">
    <property type="entry name" value="Dodecin-like_sf"/>
</dbReference>
<dbReference type="PANTHER" id="PTHR39324">
    <property type="entry name" value="CALCIUM DODECIN"/>
    <property type="match status" value="1"/>
</dbReference>
<evidence type="ECO:0000313" key="2">
    <source>
        <dbReference type="Proteomes" id="UP000239724"/>
    </source>
</evidence>
<sequence>MAVASVTKITAASADGFDAAVREGLERANKTLRNITGLHVMEQKASVNNGKISEYRVTMEVTFILES</sequence>
<dbReference type="OrthoDB" id="9805449at2"/>
<proteinExistence type="predicted"/>
<dbReference type="PANTHER" id="PTHR39324:SF1">
    <property type="entry name" value="CALCIUM DODECIN"/>
    <property type="match status" value="1"/>
</dbReference>
<dbReference type="Pfam" id="PF07311">
    <property type="entry name" value="Dodecin"/>
    <property type="match status" value="1"/>
</dbReference>
<dbReference type="Proteomes" id="UP000239724">
    <property type="component" value="Unassembled WGS sequence"/>
</dbReference>
<dbReference type="Gene3D" id="3.30.1660.10">
    <property type="entry name" value="Flavin-binding protein dodecin"/>
    <property type="match status" value="1"/>
</dbReference>
<reference evidence="1 2" key="1">
    <citation type="journal article" date="2018" name="Arch. Microbiol.">
        <title>New insights into the metabolic potential of the phototrophic purple bacterium Rhodopila globiformis DSM 161(T) from its draft genome sequence and evidence for a vanadium-dependent nitrogenase.</title>
        <authorList>
            <person name="Imhoff J.F."/>
            <person name="Rahn T."/>
            <person name="Kunzel S."/>
            <person name="Neulinger S.C."/>
        </authorList>
    </citation>
    <scope>NUCLEOTIDE SEQUENCE [LARGE SCALE GENOMIC DNA]</scope>
    <source>
        <strain evidence="1 2">DSM 161</strain>
    </source>
</reference>
<dbReference type="AlphaFoldDB" id="A0A2S6NJQ0"/>
<comment type="caution">
    <text evidence="1">The sequence shown here is derived from an EMBL/GenBank/DDBJ whole genome shotgun (WGS) entry which is preliminary data.</text>
</comment>
<accession>A0A2S6NJQ0</accession>
<evidence type="ECO:0008006" key="3">
    <source>
        <dbReference type="Google" id="ProtNLM"/>
    </source>
</evidence>
<dbReference type="InterPro" id="IPR009923">
    <property type="entry name" value="Dodecin"/>
</dbReference>
<dbReference type="SUPFAM" id="SSF89807">
    <property type="entry name" value="Dodecin-like"/>
    <property type="match status" value="1"/>
</dbReference>
<dbReference type="EMBL" id="NHRY01000078">
    <property type="protein sequence ID" value="PPQ35100.1"/>
    <property type="molecule type" value="Genomic_DNA"/>
</dbReference>
<keyword evidence="2" id="KW-1185">Reference proteome</keyword>